<evidence type="ECO:0000313" key="4">
    <source>
        <dbReference type="Proteomes" id="UP000660021"/>
    </source>
</evidence>
<comment type="caution">
    <text evidence="3">The sequence shown here is derived from an EMBL/GenBank/DDBJ whole genome shotgun (WGS) entry which is preliminary data.</text>
</comment>
<dbReference type="Proteomes" id="UP000660021">
    <property type="component" value="Unassembled WGS sequence"/>
</dbReference>
<protein>
    <submittedName>
        <fullName evidence="3">Methylcobamide--CoM methyltransferase</fullName>
    </submittedName>
</protein>
<evidence type="ECO:0000256" key="1">
    <source>
        <dbReference type="SAM" id="MobiDB-lite"/>
    </source>
</evidence>
<dbReference type="InterPro" id="IPR052024">
    <property type="entry name" value="Methanogen_methyltrans"/>
</dbReference>
<dbReference type="Gene3D" id="3.20.20.210">
    <property type="match status" value="1"/>
</dbReference>
<dbReference type="PANTHER" id="PTHR47099">
    <property type="entry name" value="METHYLCOBAMIDE:COM METHYLTRANSFERASE MTBA"/>
    <property type="match status" value="1"/>
</dbReference>
<keyword evidence="4" id="KW-1185">Reference proteome</keyword>
<name>A0ABR7HW41_9FIRM</name>
<reference evidence="3 4" key="1">
    <citation type="submission" date="2020-08" db="EMBL/GenBank/DDBJ databases">
        <title>Genome public.</title>
        <authorList>
            <person name="Liu C."/>
            <person name="Sun Q."/>
        </authorList>
    </citation>
    <scope>NUCLEOTIDE SEQUENCE [LARGE SCALE GENOMIC DNA]</scope>
    <source>
        <strain evidence="3 4">New-38</strain>
    </source>
</reference>
<dbReference type="EMBL" id="JACOPR010000009">
    <property type="protein sequence ID" value="MBC5731700.1"/>
    <property type="molecule type" value="Genomic_DNA"/>
</dbReference>
<organism evidence="3 4">
    <name type="scientific">Pseudoflavonifractor hominis</name>
    <dbReference type="NCBI Taxonomy" id="2763059"/>
    <lineage>
        <taxon>Bacteria</taxon>
        <taxon>Bacillati</taxon>
        <taxon>Bacillota</taxon>
        <taxon>Clostridia</taxon>
        <taxon>Eubacteriales</taxon>
        <taxon>Oscillospiraceae</taxon>
        <taxon>Pseudoflavonifractor</taxon>
    </lineage>
</organism>
<dbReference type="GO" id="GO:0032259">
    <property type="term" value="P:methylation"/>
    <property type="evidence" value="ECO:0007669"/>
    <property type="project" value="UniProtKB-KW"/>
</dbReference>
<dbReference type="Pfam" id="PF01208">
    <property type="entry name" value="URO-D"/>
    <property type="match status" value="1"/>
</dbReference>
<dbReference type="SUPFAM" id="SSF51726">
    <property type="entry name" value="UROD/MetE-like"/>
    <property type="match status" value="1"/>
</dbReference>
<feature type="domain" description="Uroporphyrinogen decarboxylase (URO-D)" evidence="2">
    <location>
        <begin position="8"/>
        <end position="337"/>
    </location>
</feature>
<dbReference type="NCBIfam" id="NF004889">
    <property type="entry name" value="PRK06252.1"/>
    <property type="match status" value="1"/>
</dbReference>
<keyword evidence="3" id="KW-0489">Methyltransferase</keyword>
<dbReference type="InterPro" id="IPR038071">
    <property type="entry name" value="UROD/MetE-like_sf"/>
</dbReference>
<keyword evidence="3" id="KW-0808">Transferase</keyword>
<dbReference type="GO" id="GO:0008168">
    <property type="term" value="F:methyltransferase activity"/>
    <property type="evidence" value="ECO:0007669"/>
    <property type="project" value="UniProtKB-KW"/>
</dbReference>
<sequence>MEKQSYIQRLQDAAHGGTTDRPPCICPGGMMNMIVDEAMEAANSFWPEAHCNPQKMAALAKVMRQNGGFENYGVPFCMTVEAEAMGAVVDLGGAHVEPHVTYSPLHSSGEADRLTSMDLTQGRPHCVLEAIRMLKQENDGVPTIGNVTGPVSVAGTLVDMTALLKEMRKSPESCVHLLERITHELIRYARAQIEAGADVLCISEPSGTGEILGARHFQTYALPYINQILDAVEVPVKIVHICGRLHSIYGLLDQIHCDVFSFDAMVQPEEIRPYLGNKAVMGNISTHALGTMQPEWVAALTKTALKNGVDIVSPACGLPVTAPFQNIQAMVQTVQTYKRTGS</sequence>
<proteinExistence type="predicted"/>
<evidence type="ECO:0000259" key="2">
    <source>
        <dbReference type="Pfam" id="PF01208"/>
    </source>
</evidence>
<feature type="region of interest" description="Disordered" evidence="1">
    <location>
        <begin position="1"/>
        <end position="21"/>
    </location>
</feature>
<dbReference type="PANTHER" id="PTHR47099:SF1">
    <property type="entry name" value="METHYLCOBAMIDE:COM METHYLTRANSFERASE MTBA"/>
    <property type="match status" value="1"/>
</dbReference>
<evidence type="ECO:0000313" key="3">
    <source>
        <dbReference type="EMBL" id="MBC5731700.1"/>
    </source>
</evidence>
<dbReference type="InterPro" id="IPR000257">
    <property type="entry name" value="Uroporphyrinogen_deCOase"/>
</dbReference>
<gene>
    <name evidence="3" type="ORF">H8S34_12805</name>
</gene>
<accession>A0ABR7HW41</accession>
<dbReference type="RefSeq" id="WP_186964184.1">
    <property type="nucleotide sequence ID" value="NZ_JACOPR010000009.1"/>
</dbReference>